<dbReference type="SUPFAM" id="SSF52540">
    <property type="entry name" value="P-loop containing nucleoside triphosphate hydrolases"/>
    <property type="match status" value="1"/>
</dbReference>
<feature type="domain" description="ABC transporter" evidence="4">
    <location>
        <begin position="2"/>
        <end position="200"/>
    </location>
</feature>
<dbReference type="GO" id="GO:0005524">
    <property type="term" value="F:ATP binding"/>
    <property type="evidence" value="ECO:0007669"/>
    <property type="project" value="UniProtKB-KW"/>
</dbReference>
<dbReference type="Pfam" id="PF00005">
    <property type="entry name" value="ABC_tran"/>
    <property type="match status" value="1"/>
</dbReference>
<dbReference type="Gene3D" id="3.40.50.300">
    <property type="entry name" value="P-loop containing nucleotide triphosphate hydrolases"/>
    <property type="match status" value="1"/>
</dbReference>
<keyword evidence="1" id="KW-0813">Transport</keyword>
<dbReference type="Proteomes" id="UP000724149">
    <property type="component" value="Unassembled WGS sequence"/>
</dbReference>
<dbReference type="InterPro" id="IPR003439">
    <property type="entry name" value="ABC_transporter-like_ATP-bd"/>
</dbReference>
<dbReference type="InterPro" id="IPR017871">
    <property type="entry name" value="ABC_transporter-like_CS"/>
</dbReference>
<dbReference type="RefSeq" id="WP_204719203.1">
    <property type="nucleotide sequence ID" value="NZ_JACSNR010000001.1"/>
</dbReference>
<dbReference type="InterPro" id="IPR003593">
    <property type="entry name" value="AAA+_ATPase"/>
</dbReference>
<organism evidence="5 6">
    <name type="scientific">Hydrogenoanaerobacterium saccharovorans</name>
    <dbReference type="NCBI Taxonomy" id="474960"/>
    <lineage>
        <taxon>Bacteria</taxon>
        <taxon>Bacillati</taxon>
        <taxon>Bacillota</taxon>
        <taxon>Clostridia</taxon>
        <taxon>Eubacteriales</taxon>
        <taxon>Oscillospiraceae</taxon>
        <taxon>Hydrogenoanaerobacterium</taxon>
    </lineage>
</organism>
<evidence type="ECO:0000256" key="1">
    <source>
        <dbReference type="ARBA" id="ARBA00022448"/>
    </source>
</evidence>
<protein>
    <submittedName>
        <fullName evidence="5">ABC transporter ATP-binding protein</fullName>
    </submittedName>
</protein>
<dbReference type="PROSITE" id="PS00211">
    <property type="entry name" value="ABC_TRANSPORTER_1"/>
    <property type="match status" value="1"/>
</dbReference>
<reference evidence="5 6" key="1">
    <citation type="journal article" date="2021" name="Sci. Rep.">
        <title>The distribution of antibiotic resistance genes in chicken gut microbiota commensals.</title>
        <authorList>
            <person name="Juricova H."/>
            <person name="Matiasovicova J."/>
            <person name="Kubasova T."/>
            <person name="Cejkova D."/>
            <person name="Rychlik I."/>
        </authorList>
    </citation>
    <scope>NUCLEOTIDE SEQUENCE [LARGE SCALE GENOMIC DNA]</scope>
    <source>
        <strain evidence="5 6">An564</strain>
    </source>
</reference>
<dbReference type="InterPro" id="IPR027417">
    <property type="entry name" value="P-loop_NTPase"/>
</dbReference>
<keyword evidence="2" id="KW-0547">Nucleotide-binding</keyword>
<sequence>MPEIQNLSFSYDGTPVFSGLCLSLPDGSRTALLAPSGFGKTTLLRLLCGSLTPQGGSITGLPAEGIAMVFQEDRLLPACTVLENLRLVAPERPDTELTALLGELGLSGWENARPGKLSGGMRRRAAIARALVFHSPLVIMDEPFKGLDEATLAATLACVDRWLGDRTFLLVTHSPQEAERLGCRITRLDELTRTGSEKQN</sequence>
<evidence type="ECO:0000313" key="5">
    <source>
        <dbReference type="EMBL" id="MBM6922174.1"/>
    </source>
</evidence>
<comment type="caution">
    <text evidence="5">The sequence shown here is derived from an EMBL/GenBank/DDBJ whole genome shotgun (WGS) entry which is preliminary data.</text>
</comment>
<keyword evidence="6" id="KW-1185">Reference proteome</keyword>
<dbReference type="PROSITE" id="PS50893">
    <property type="entry name" value="ABC_TRANSPORTER_2"/>
    <property type="match status" value="1"/>
</dbReference>
<accession>A0ABS2GKF2</accession>
<dbReference type="PANTHER" id="PTHR42788">
    <property type="entry name" value="TAURINE IMPORT ATP-BINDING PROTEIN-RELATED"/>
    <property type="match status" value="1"/>
</dbReference>
<evidence type="ECO:0000256" key="2">
    <source>
        <dbReference type="ARBA" id="ARBA00022741"/>
    </source>
</evidence>
<proteinExistence type="predicted"/>
<name>A0ABS2GKF2_9FIRM</name>
<dbReference type="SMART" id="SM00382">
    <property type="entry name" value="AAA"/>
    <property type="match status" value="1"/>
</dbReference>
<evidence type="ECO:0000313" key="6">
    <source>
        <dbReference type="Proteomes" id="UP000724149"/>
    </source>
</evidence>
<dbReference type="PANTHER" id="PTHR42788:SF19">
    <property type="entry name" value="ALIPHATIC SULFONATES IMPORT ATP-BINDING PROTEIN SSUB 2"/>
    <property type="match status" value="1"/>
</dbReference>
<gene>
    <name evidence="5" type="ORF">H9X81_00505</name>
</gene>
<evidence type="ECO:0000259" key="4">
    <source>
        <dbReference type="PROSITE" id="PS50893"/>
    </source>
</evidence>
<dbReference type="EMBL" id="JACSNR010000001">
    <property type="protein sequence ID" value="MBM6922174.1"/>
    <property type="molecule type" value="Genomic_DNA"/>
</dbReference>
<dbReference type="InterPro" id="IPR050166">
    <property type="entry name" value="ABC_transporter_ATP-bind"/>
</dbReference>
<keyword evidence="3 5" id="KW-0067">ATP-binding</keyword>
<evidence type="ECO:0000256" key="3">
    <source>
        <dbReference type="ARBA" id="ARBA00022840"/>
    </source>
</evidence>